<reference evidence="1 2" key="1">
    <citation type="journal article" date="2022" name="bioRxiv">
        <title>The genome of the oomycete Peronosclerospora sorghi, a cosmopolitan pathogen of maize and sorghum, is inflated with dispersed pseudogenes.</title>
        <authorList>
            <person name="Fletcher K."/>
            <person name="Martin F."/>
            <person name="Isakeit T."/>
            <person name="Cavanaugh K."/>
            <person name="Magill C."/>
            <person name="Michelmore R."/>
        </authorList>
    </citation>
    <scope>NUCLEOTIDE SEQUENCE [LARGE SCALE GENOMIC DNA]</scope>
    <source>
        <strain evidence="1">P6</strain>
    </source>
</reference>
<evidence type="ECO:0000313" key="2">
    <source>
        <dbReference type="Proteomes" id="UP001163321"/>
    </source>
</evidence>
<proteinExistence type="predicted"/>
<dbReference type="Proteomes" id="UP001163321">
    <property type="component" value="Chromosome 8"/>
</dbReference>
<organism evidence="1 2">
    <name type="scientific">Peronosclerospora sorghi</name>
    <dbReference type="NCBI Taxonomy" id="230839"/>
    <lineage>
        <taxon>Eukaryota</taxon>
        <taxon>Sar</taxon>
        <taxon>Stramenopiles</taxon>
        <taxon>Oomycota</taxon>
        <taxon>Peronosporomycetes</taxon>
        <taxon>Peronosporales</taxon>
        <taxon>Peronosporaceae</taxon>
        <taxon>Peronosclerospora</taxon>
    </lineage>
</organism>
<sequence>MGSEDDEETGGAELRSNMLSIFDQQESDGENISGYYEVYYSKLLYAAKQEANIGEFGNISDGKVISCVLTVCAVNLQRIPQILHAVWAFSIVFDCGIKVDQGYIDVRLRFALKRQLFNIHLMAIPMHQNHTGYSMFQIISRFLVVLNGSWNKKLIGISTDGASNMTGRNQGFVTRLQRMSSWIVPILVCVCISWT</sequence>
<evidence type="ECO:0000313" key="1">
    <source>
        <dbReference type="EMBL" id="KAI9907795.1"/>
    </source>
</evidence>
<gene>
    <name evidence="1" type="ORF">PsorP6_004766</name>
</gene>
<accession>A0ACC0VMQ6</accession>
<comment type="caution">
    <text evidence="1">The sequence shown here is derived from an EMBL/GenBank/DDBJ whole genome shotgun (WGS) entry which is preliminary data.</text>
</comment>
<dbReference type="EMBL" id="CM047587">
    <property type="protein sequence ID" value="KAI9907795.1"/>
    <property type="molecule type" value="Genomic_DNA"/>
</dbReference>
<protein>
    <submittedName>
        <fullName evidence="1">Uncharacterized protein</fullName>
    </submittedName>
</protein>
<keyword evidence="2" id="KW-1185">Reference proteome</keyword>
<name>A0ACC0VMQ6_9STRA</name>